<evidence type="ECO:0000256" key="5">
    <source>
        <dbReference type="ARBA" id="ARBA00022723"/>
    </source>
</evidence>
<evidence type="ECO:0000256" key="7">
    <source>
        <dbReference type="ARBA" id="ARBA00022764"/>
    </source>
</evidence>
<name>A0A7W7N5Y5_9FLAO</name>
<comment type="pathway">
    <text evidence="2">One-carbon metabolism; methylamine degradation.</text>
</comment>
<organism evidence="16 17">
    <name type="scientific">Flavobacterium nitrogenifigens</name>
    <dbReference type="NCBI Taxonomy" id="1617283"/>
    <lineage>
        <taxon>Bacteria</taxon>
        <taxon>Pseudomonadati</taxon>
        <taxon>Bacteroidota</taxon>
        <taxon>Flavobacteriia</taxon>
        <taxon>Flavobacteriales</taxon>
        <taxon>Flavobacteriaceae</taxon>
        <taxon>Flavobacterium</taxon>
    </lineage>
</organism>
<evidence type="ECO:0000256" key="10">
    <source>
        <dbReference type="ARBA" id="ARBA00023004"/>
    </source>
</evidence>
<feature type="binding site" description="axial binding residue" evidence="14">
    <location>
        <position position="104"/>
    </location>
    <ligand>
        <name>heme c</name>
        <dbReference type="ChEBI" id="CHEBI:61717"/>
        <label>1</label>
    </ligand>
    <ligandPart>
        <name>Fe</name>
        <dbReference type="ChEBI" id="CHEBI:18248"/>
    </ligandPart>
</feature>
<dbReference type="EMBL" id="JACHLD010000001">
    <property type="protein sequence ID" value="MBB4801078.1"/>
    <property type="molecule type" value="Genomic_DNA"/>
</dbReference>
<evidence type="ECO:0000259" key="15">
    <source>
        <dbReference type="PROSITE" id="PS51007"/>
    </source>
</evidence>
<evidence type="ECO:0000256" key="8">
    <source>
        <dbReference type="ARBA" id="ARBA00022982"/>
    </source>
</evidence>
<evidence type="ECO:0000256" key="3">
    <source>
        <dbReference type="ARBA" id="ARBA00022448"/>
    </source>
</evidence>
<dbReference type="GO" id="GO:0004130">
    <property type="term" value="F:cytochrome-c peroxidase activity"/>
    <property type="evidence" value="ECO:0007669"/>
    <property type="project" value="TreeGrafter"/>
</dbReference>
<evidence type="ECO:0000313" key="17">
    <source>
        <dbReference type="Proteomes" id="UP000561681"/>
    </source>
</evidence>
<dbReference type="Gene3D" id="1.10.760.10">
    <property type="entry name" value="Cytochrome c-like domain"/>
    <property type="match status" value="2"/>
</dbReference>
<keyword evidence="7" id="KW-0574">Periplasm</keyword>
<dbReference type="InterPro" id="IPR051395">
    <property type="entry name" value="Cytochrome_c_Peroxidase/MauG"/>
</dbReference>
<comment type="subcellular location">
    <subcellularLocation>
        <location evidence="1">Periplasm</location>
    </subcellularLocation>
</comment>
<reference evidence="16 17" key="1">
    <citation type="submission" date="2020-08" db="EMBL/GenBank/DDBJ databases">
        <title>Functional genomics of gut bacteria from endangered species of beetles.</title>
        <authorList>
            <person name="Carlos-Shanley C."/>
        </authorList>
    </citation>
    <scope>NUCLEOTIDE SEQUENCE [LARGE SCALE GENOMIC DNA]</scope>
    <source>
        <strain evidence="16 17">S00142</strain>
    </source>
</reference>
<evidence type="ECO:0000256" key="9">
    <source>
        <dbReference type="ARBA" id="ARBA00023002"/>
    </source>
</evidence>
<dbReference type="GO" id="GO:0046872">
    <property type="term" value="F:metal ion binding"/>
    <property type="evidence" value="ECO:0007669"/>
    <property type="project" value="UniProtKB-KW"/>
</dbReference>
<feature type="binding site" description="axial binding residue" evidence="14">
    <location>
        <position position="249"/>
    </location>
    <ligand>
        <name>heme c</name>
        <dbReference type="ChEBI" id="CHEBI:61717"/>
        <label>2</label>
    </ligand>
    <ligandPart>
        <name>Fe</name>
        <dbReference type="ChEBI" id="CHEBI:18248"/>
    </ligandPart>
</feature>
<keyword evidence="10 14" id="KW-0408">Iron</keyword>
<dbReference type="InterPro" id="IPR009056">
    <property type="entry name" value="Cyt_c-like_dom"/>
</dbReference>
<dbReference type="InterPro" id="IPR004852">
    <property type="entry name" value="Di-haem_cyt_c_peroxidsae"/>
</dbReference>
<protein>
    <recommendedName>
        <fullName evidence="12">Methylamine utilization protein MauG</fullName>
    </recommendedName>
</protein>
<feature type="domain" description="Cytochrome c" evidence="15">
    <location>
        <begin position="230"/>
        <end position="366"/>
    </location>
</feature>
<keyword evidence="5 14" id="KW-0479">Metal-binding</keyword>
<evidence type="ECO:0000256" key="2">
    <source>
        <dbReference type="ARBA" id="ARBA00004856"/>
    </source>
</evidence>
<feature type="binding site" description="covalent" evidence="13">
    <location>
        <position position="100"/>
    </location>
    <ligand>
        <name>heme c</name>
        <dbReference type="ChEBI" id="CHEBI:61717"/>
        <label>1</label>
    </ligand>
</feature>
<dbReference type="SUPFAM" id="SSF46626">
    <property type="entry name" value="Cytochrome c"/>
    <property type="match status" value="2"/>
</dbReference>
<evidence type="ECO:0000256" key="11">
    <source>
        <dbReference type="ARBA" id="ARBA00058991"/>
    </source>
</evidence>
<keyword evidence="17" id="KW-1185">Reference proteome</keyword>
<dbReference type="FunFam" id="1.10.760.10:FF:000019">
    <property type="entry name" value="Di-heme cytochrome C peroxidase"/>
    <property type="match status" value="1"/>
</dbReference>
<dbReference type="GO" id="GO:0009055">
    <property type="term" value="F:electron transfer activity"/>
    <property type="evidence" value="ECO:0007669"/>
    <property type="project" value="InterPro"/>
</dbReference>
<sequence length="379" mass="43078">MKTKLIGIGVMIFSLIMLSYAKIEPNLSIAELKRLYSSGDYQKWPKPEVDSIVYTQGFEDIGVLGKPEFPENNPYTEEKAELGKVLFFDPRLSKSGQISCANCHDPELNWGDARRVSYGEGRLQGIRNAPSLMNIAYSKVFFWDGRAATLEDQASFPIQDTKEMNFHIDLATKRLNKIKGYKPYFKKAFGKEKLTQEEILKAIATFERTLISPKSKFDKFVAGDSTQLTNRQVEGLHLFRTKARCINCHNTANFSDNKFHNIGLTYYGREYEDLGRYNVTGKAENVGEFKTQSLRGVSQNAPYMHNGLFPNIRGVLNMYNAGMPQPKRKENQLNDTLFPTTSKLIKKLQLNKSEMDALEDFISSLSTGAYKMRPPVLPQ</sequence>
<evidence type="ECO:0000256" key="14">
    <source>
        <dbReference type="PIRSR" id="PIRSR000294-2"/>
    </source>
</evidence>
<feature type="domain" description="Cytochrome c" evidence="15">
    <location>
        <begin position="78"/>
        <end position="186"/>
    </location>
</feature>
<evidence type="ECO:0000256" key="13">
    <source>
        <dbReference type="PIRSR" id="PIRSR000294-1"/>
    </source>
</evidence>
<comment type="PTM">
    <text evidence="13">Binds 2 heme groups per subunit.</text>
</comment>
<evidence type="ECO:0000256" key="12">
    <source>
        <dbReference type="ARBA" id="ARBA00073576"/>
    </source>
</evidence>
<dbReference type="PANTHER" id="PTHR30600">
    <property type="entry name" value="CYTOCHROME C PEROXIDASE-RELATED"/>
    <property type="match status" value="1"/>
</dbReference>
<comment type="function">
    <text evidence="11">Involved in methylamine metabolism. Essential for the maturation of the beta subunit of MADH, presumably via a step in the biosynthesis of tryptophan tryptophylquinone (TTQ), the cofactor of MADH.</text>
</comment>
<dbReference type="GO" id="GO:0042597">
    <property type="term" value="C:periplasmic space"/>
    <property type="evidence" value="ECO:0007669"/>
    <property type="project" value="UniProtKB-SubCell"/>
</dbReference>
<dbReference type="InterPro" id="IPR036909">
    <property type="entry name" value="Cyt_c-like_dom_sf"/>
</dbReference>
<keyword evidence="4 13" id="KW-0349">Heme</keyword>
<dbReference type="Proteomes" id="UP000561681">
    <property type="component" value="Unassembled WGS sequence"/>
</dbReference>
<dbReference type="Pfam" id="PF03150">
    <property type="entry name" value="CCP_MauG"/>
    <property type="match status" value="1"/>
</dbReference>
<dbReference type="PROSITE" id="PS51007">
    <property type="entry name" value="CYTC"/>
    <property type="match status" value="2"/>
</dbReference>
<dbReference type="RefSeq" id="WP_184159216.1">
    <property type="nucleotide sequence ID" value="NZ_JACHLD010000001.1"/>
</dbReference>
<feature type="binding site" description="covalent" evidence="13">
    <location>
        <position position="245"/>
    </location>
    <ligand>
        <name>heme c</name>
        <dbReference type="ChEBI" id="CHEBI:61717"/>
        <label>2</label>
    </ligand>
</feature>
<evidence type="ECO:0000313" key="16">
    <source>
        <dbReference type="EMBL" id="MBB4801078.1"/>
    </source>
</evidence>
<feature type="binding site" description="covalent" evidence="13">
    <location>
        <position position="103"/>
    </location>
    <ligand>
        <name>heme c</name>
        <dbReference type="ChEBI" id="CHEBI:61717"/>
        <label>1</label>
    </ligand>
</feature>
<comment type="cofactor">
    <cofactor evidence="13">
        <name>heme</name>
        <dbReference type="ChEBI" id="CHEBI:30413"/>
    </cofactor>
    <text evidence="13">Binds 2 heme groups.</text>
</comment>
<dbReference type="PIRSF" id="PIRSF000294">
    <property type="entry name" value="Cytochrome-c_peroxidase"/>
    <property type="match status" value="1"/>
</dbReference>
<evidence type="ECO:0000256" key="6">
    <source>
        <dbReference type="ARBA" id="ARBA00022729"/>
    </source>
</evidence>
<accession>A0A7W7N5Y5</accession>
<gene>
    <name evidence="16" type="ORF">HNP37_001117</name>
</gene>
<proteinExistence type="predicted"/>
<keyword evidence="16" id="KW-0575">Peroxidase</keyword>
<keyword evidence="3" id="KW-0813">Transport</keyword>
<comment type="caution">
    <text evidence="16">The sequence shown here is derived from an EMBL/GenBank/DDBJ whole genome shotgun (WGS) entry which is preliminary data.</text>
</comment>
<evidence type="ECO:0000256" key="4">
    <source>
        <dbReference type="ARBA" id="ARBA00022617"/>
    </source>
</evidence>
<evidence type="ECO:0000256" key="1">
    <source>
        <dbReference type="ARBA" id="ARBA00004418"/>
    </source>
</evidence>
<dbReference type="GO" id="GO:0020037">
    <property type="term" value="F:heme binding"/>
    <property type="evidence" value="ECO:0007669"/>
    <property type="project" value="InterPro"/>
</dbReference>
<keyword evidence="9 16" id="KW-0560">Oxidoreductase</keyword>
<keyword evidence="8" id="KW-0249">Electron transport</keyword>
<feature type="binding site" description="covalent" evidence="13">
    <location>
        <position position="248"/>
    </location>
    <ligand>
        <name>heme c</name>
        <dbReference type="ChEBI" id="CHEBI:61717"/>
        <label>2</label>
    </ligand>
</feature>
<dbReference type="PANTHER" id="PTHR30600:SF10">
    <property type="entry name" value="BLL6722 PROTEIN"/>
    <property type="match status" value="1"/>
</dbReference>
<keyword evidence="6" id="KW-0732">Signal</keyword>
<dbReference type="InterPro" id="IPR026259">
    <property type="entry name" value="MauG/Cytc_peroxidase"/>
</dbReference>
<dbReference type="AlphaFoldDB" id="A0A7W7N5Y5"/>